<protein>
    <submittedName>
        <fullName evidence="6">Transporter substrate-binding domain-containing protein</fullName>
    </submittedName>
</protein>
<dbReference type="InterPro" id="IPR051455">
    <property type="entry name" value="Bact_solute-bind_prot3"/>
</dbReference>
<dbReference type="SUPFAM" id="SSF53850">
    <property type="entry name" value="Periplasmic binding protein-like II"/>
    <property type="match status" value="1"/>
</dbReference>
<dbReference type="PANTHER" id="PTHR30085">
    <property type="entry name" value="AMINO ACID ABC TRANSPORTER PERMEASE"/>
    <property type="match status" value="1"/>
</dbReference>
<dbReference type="SMART" id="SM00062">
    <property type="entry name" value="PBPb"/>
    <property type="match status" value="1"/>
</dbReference>
<sequence>MKRLTVSILTSLSLLAIAAGLALPVRAQAVNAQAMNAQAVKAPALKASAETDRTLERIAQTGTISLGHREASVPFSYYDARRQVVGYSHELMLRLLDGIKAELKLPALTLKLVPVTAQNRIPLLQNGTVDLECGSTTHNVAREREVAFSNSIFVIGTRLMVPRGSRVRDFPDLAGQRVVVTAGTTSERLLRTYAERRGMALAIEATKDHDASFRRLETGDADAYMMDDALLHGVRARALRPDDWEVVGQPMSTEVYACAMRRGDAEFKRVVDAGLARLMQSGEALKIYQRWFQKPIPPRGLNLAWPPSEALLALYRSPNDRPRD</sequence>
<evidence type="ECO:0000256" key="1">
    <source>
        <dbReference type="ARBA" id="ARBA00010333"/>
    </source>
</evidence>
<dbReference type="CDD" id="cd13688">
    <property type="entry name" value="PBP2_GltI_DEBP"/>
    <property type="match status" value="1"/>
</dbReference>
<keyword evidence="3 4" id="KW-0732">Signal</keyword>
<organism evidence="6 7">
    <name type="scientific">Leptothrix discophora</name>
    <dbReference type="NCBI Taxonomy" id="89"/>
    <lineage>
        <taxon>Bacteria</taxon>
        <taxon>Pseudomonadati</taxon>
        <taxon>Pseudomonadota</taxon>
        <taxon>Betaproteobacteria</taxon>
        <taxon>Burkholderiales</taxon>
        <taxon>Sphaerotilaceae</taxon>
        <taxon>Leptothrix</taxon>
    </lineage>
</organism>
<dbReference type="Pfam" id="PF00497">
    <property type="entry name" value="SBP_bac_3"/>
    <property type="match status" value="1"/>
</dbReference>
<evidence type="ECO:0000256" key="4">
    <source>
        <dbReference type="SAM" id="SignalP"/>
    </source>
</evidence>
<reference evidence="6 7" key="1">
    <citation type="submission" date="2023-08" db="EMBL/GenBank/DDBJ databases">
        <authorList>
            <person name="Roldan D.M."/>
            <person name="Menes R.J."/>
        </authorList>
    </citation>
    <scope>NUCLEOTIDE SEQUENCE [LARGE SCALE GENOMIC DNA]</scope>
    <source>
        <strain evidence="6 7">CCM 2812</strain>
    </source>
</reference>
<feature type="signal peptide" evidence="4">
    <location>
        <begin position="1"/>
        <end position="27"/>
    </location>
</feature>
<dbReference type="InterPro" id="IPR001638">
    <property type="entry name" value="Solute-binding_3/MltF_N"/>
</dbReference>
<evidence type="ECO:0000313" key="6">
    <source>
        <dbReference type="EMBL" id="MDP4300212.1"/>
    </source>
</evidence>
<feature type="domain" description="Solute-binding protein family 3/N-terminal" evidence="5">
    <location>
        <begin position="63"/>
        <end position="295"/>
    </location>
</feature>
<name>A0ABT9G1P9_LEPDI</name>
<proteinExistence type="inferred from homology"/>
<evidence type="ECO:0000259" key="5">
    <source>
        <dbReference type="SMART" id="SM00062"/>
    </source>
</evidence>
<evidence type="ECO:0000313" key="7">
    <source>
        <dbReference type="Proteomes" id="UP001235760"/>
    </source>
</evidence>
<gene>
    <name evidence="6" type="ORF">Q8X39_06155</name>
</gene>
<dbReference type="Proteomes" id="UP001235760">
    <property type="component" value="Unassembled WGS sequence"/>
</dbReference>
<dbReference type="PANTHER" id="PTHR30085:SF2">
    <property type="entry name" value="GLUTAMATE_ASPARTATE IMPORT SOLUTE-BINDING PROTEIN"/>
    <property type="match status" value="1"/>
</dbReference>
<evidence type="ECO:0000256" key="2">
    <source>
        <dbReference type="ARBA" id="ARBA00022448"/>
    </source>
</evidence>
<comment type="caution">
    <text evidence="6">The sequence shown here is derived from an EMBL/GenBank/DDBJ whole genome shotgun (WGS) entry which is preliminary data.</text>
</comment>
<accession>A0ABT9G1P9</accession>
<dbReference type="Gene3D" id="3.40.190.10">
    <property type="entry name" value="Periplasmic binding protein-like II"/>
    <property type="match status" value="2"/>
</dbReference>
<keyword evidence="2" id="KW-0813">Transport</keyword>
<feature type="chain" id="PRO_5047059672" evidence="4">
    <location>
        <begin position="28"/>
        <end position="324"/>
    </location>
</feature>
<dbReference type="EMBL" id="JAUZEE010000002">
    <property type="protein sequence ID" value="MDP4300212.1"/>
    <property type="molecule type" value="Genomic_DNA"/>
</dbReference>
<comment type="similarity">
    <text evidence="1">Belongs to the bacterial solute-binding protein 3 family.</text>
</comment>
<evidence type="ECO:0000256" key="3">
    <source>
        <dbReference type="ARBA" id="ARBA00022729"/>
    </source>
</evidence>
<keyword evidence="7" id="KW-1185">Reference proteome</keyword>